<dbReference type="EMBL" id="WNYA01079964">
    <property type="protein sequence ID" value="KAG8535069.1"/>
    <property type="molecule type" value="Genomic_DNA"/>
</dbReference>
<keyword evidence="1" id="KW-0732">Signal</keyword>
<protein>
    <recommendedName>
        <fullName evidence="4">Secreted protein</fullName>
    </recommendedName>
</protein>
<proteinExistence type="predicted"/>
<feature type="signal peptide" evidence="1">
    <location>
        <begin position="1"/>
        <end position="23"/>
    </location>
</feature>
<accession>A0AAV6YBY5</accession>
<evidence type="ECO:0008006" key="4">
    <source>
        <dbReference type="Google" id="ProtNLM"/>
    </source>
</evidence>
<evidence type="ECO:0000256" key="1">
    <source>
        <dbReference type="SAM" id="SignalP"/>
    </source>
</evidence>
<organism evidence="2 3">
    <name type="scientific">Engystomops pustulosus</name>
    <name type="common">Tungara frog</name>
    <name type="synonym">Physalaemus pustulosus</name>
    <dbReference type="NCBI Taxonomy" id="76066"/>
    <lineage>
        <taxon>Eukaryota</taxon>
        <taxon>Metazoa</taxon>
        <taxon>Chordata</taxon>
        <taxon>Craniata</taxon>
        <taxon>Vertebrata</taxon>
        <taxon>Euteleostomi</taxon>
        <taxon>Amphibia</taxon>
        <taxon>Batrachia</taxon>
        <taxon>Anura</taxon>
        <taxon>Neobatrachia</taxon>
        <taxon>Hyloidea</taxon>
        <taxon>Leptodactylidae</taxon>
        <taxon>Leiuperinae</taxon>
        <taxon>Engystomops</taxon>
    </lineage>
</organism>
<feature type="chain" id="PRO_5044000705" description="Secreted protein" evidence="1">
    <location>
        <begin position="24"/>
        <end position="76"/>
    </location>
</feature>
<gene>
    <name evidence="2" type="ORF">GDO81_029523</name>
</gene>
<comment type="caution">
    <text evidence="2">The sequence shown here is derived from an EMBL/GenBank/DDBJ whole genome shotgun (WGS) entry which is preliminary data.</text>
</comment>
<reference evidence="2" key="1">
    <citation type="thesis" date="2020" institute="ProQuest LLC" country="789 East Eisenhower Parkway, Ann Arbor, MI, USA">
        <title>Comparative Genomics and Chromosome Evolution.</title>
        <authorList>
            <person name="Mudd A.B."/>
        </authorList>
    </citation>
    <scope>NUCLEOTIDE SEQUENCE</scope>
    <source>
        <strain evidence="2">237g6f4</strain>
        <tissue evidence="2">Blood</tissue>
    </source>
</reference>
<evidence type="ECO:0000313" key="3">
    <source>
        <dbReference type="Proteomes" id="UP000824782"/>
    </source>
</evidence>
<evidence type="ECO:0000313" key="2">
    <source>
        <dbReference type="EMBL" id="KAG8535069.1"/>
    </source>
</evidence>
<name>A0AAV6YBY5_ENGPU</name>
<dbReference type="Proteomes" id="UP000824782">
    <property type="component" value="Unassembled WGS sequence"/>
</dbReference>
<sequence length="76" mass="8573">MFVMQHVLHSNLLLLVSDSLCDCSLFPQVSLQAKEVKYILIQNVRNYNSQHPHSVHSLLGVVATQKLLGVNEVLVY</sequence>
<keyword evidence="3" id="KW-1185">Reference proteome</keyword>
<dbReference type="AlphaFoldDB" id="A0AAV6YBY5"/>